<dbReference type="InterPro" id="IPR013201">
    <property type="entry name" value="Prot_inhib_I29"/>
</dbReference>
<dbReference type="SMART" id="SM00645">
    <property type="entry name" value="Pept_C1"/>
    <property type="match status" value="1"/>
</dbReference>
<dbReference type="EnsemblMetazoa" id="XM_003382673.3">
    <property type="protein sequence ID" value="XP_003382721.2"/>
    <property type="gene ID" value="LOC100638539"/>
</dbReference>
<reference evidence="11" key="1">
    <citation type="journal article" date="2010" name="Nature">
        <title>The Amphimedon queenslandica genome and the evolution of animal complexity.</title>
        <authorList>
            <person name="Srivastava M."/>
            <person name="Simakov O."/>
            <person name="Chapman J."/>
            <person name="Fahey B."/>
            <person name="Gauthier M.E."/>
            <person name="Mitros T."/>
            <person name="Richards G.S."/>
            <person name="Conaco C."/>
            <person name="Dacre M."/>
            <person name="Hellsten U."/>
            <person name="Larroux C."/>
            <person name="Putnam N.H."/>
            <person name="Stanke M."/>
            <person name="Adamska M."/>
            <person name="Darling A."/>
            <person name="Degnan S.M."/>
            <person name="Oakley T.H."/>
            <person name="Plachetzki D.C."/>
            <person name="Zhai Y."/>
            <person name="Adamski M."/>
            <person name="Calcino A."/>
            <person name="Cummins S.F."/>
            <person name="Goodstein D.M."/>
            <person name="Harris C."/>
            <person name="Jackson D.J."/>
            <person name="Leys S.P."/>
            <person name="Shu S."/>
            <person name="Woodcroft B.J."/>
            <person name="Vervoort M."/>
            <person name="Kosik K.S."/>
            <person name="Manning G."/>
            <person name="Degnan B.M."/>
            <person name="Rokhsar D.S."/>
        </authorList>
    </citation>
    <scope>NUCLEOTIDE SEQUENCE [LARGE SCALE GENOMIC DNA]</scope>
</reference>
<proteinExistence type="inferred from homology"/>
<dbReference type="CDD" id="cd02248">
    <property type="entry name" value="Peptidase_C1A"/>
    <property type="match status" value="1"/>
</dbReference>
<dbReference type="GO" id="GO:0006508">
    <property type="term" value="P:proteolysis"/>
    <property type="evidence" value="ECO:0007669"/>
    <property type="project" value="UniProtKB-KW"/>
</dbReference>
<evidence type="ECO:0000313" key="10">
    <source>
        <dbReference type="EnsemblMetazoa" id="Aqu2.1.43734_001"/>
    </source>
</evidence>
<name>A0A1X7VV39_AMPQE</name>
<dbReference type="InterPro" id="IPR038765">
    <property type="entry name" value="Papain-like_cys_pep_sf"/>
</dbReference>
<feature type="signal peptide" evidence="7">
    <location>
        <begin position="1"/>
        <end position="24"/>
    </location>
</feature>
<dbReference type="AlphaFoldDB" id="A0A1X7VV39"/>
<evidence type="ECO:0000313" key="11">
    <source>
        <dbReference type="Proteomes" id="UP000007879"/>
    </source>
</evidence>
<keyword evidence="3" id="KW-0378">Hydrolase</keyword>
<dbReference type="PRINTS" id="PR00705">
    <property type="entry name" value="PAPAIN"/>
</dbReference>
<comment type="similarity">
    <text evidence="1">Belongs to the peptidase C1 family.</text>
</comment>
<dbReference type="FunCoup" id="A0A1X7VV39">
    <property type="interactions" value="224"/>
</dbReference>
<dbReference type="PROSITE" id="PS00139">
    <property type="entry name" value="THIOL_PROTEASE_CYS"/>
    <property type="match status" value="1"/>
</dbReference>
<evidence type="ECO:0000256" key="6">
    <source>
        <dbReference type="ARBA" id="ARBA00023157"/>
    </source>
</evidence>
<dbReference type="Pfam" id="PF00112">
    <property type="entry name" value="Peptidase_C1"/>
    <property type="match status" value="1"/>
</dbReference>
<dbReference type="InterPro" id="IPR039417">
    <property type="entry name" value="Peptidase_C1A_papain-like"/>
</dbReference>
<keyword evidence="7" id="KW-0732">Signal</keyword>
<dbReference type="InterPro" id="IPR000668">
    <property type="entry name" value="Peptidase_C1A_C"/>
</dbReference>
<evidence type="ECO:0000256" key="2">
    <source>
        <dbReference type="ARBA" id="ARBA00022670"/>
    </source>
</evidence>
<evidence type="ECO:0000259" key="8">
    <source>
        <dbReference type="SMART" id="SM00645"/>
    </source>
</evidence>
<dbReference type="PROSITE" id="PS00640">
    <property type="entry name" value="THIOL_PROTEASE_ASN"/>
    <property type="match status" value="1"/>
</dbReference>
<keyword evidence="2" id="KW-0645">Protease</keyword>
<dbReference type="InterPro" id="IPR000169">
    <property type="entry name" value="Pept_cys_AS"/>
</dbReference>
<dbReference type="FunFam" id="3.90.70.10:FF:000006">
    <property type="entry name" value="Cathepsin S"/>
    <property type="match status" value="1"/>
</dbReference>
<dbReference type="InParanoid" id="A0A1X7VV39"/>
<dbReference type="SUPFAM" id="SSF54001">
    <property type="entry name" value="Cysteine proteinases"/>
    <property type="match status" value="1"/>
</dbReference>
<reference evidence="10" key="2">
    <citation type="submission" date="2017-05" db="UniProtKB">
        <authorList>
            <consortium name="EnsemblMetazoa"/>
        </authorList>
    </citation>
    <scope>IDENTIFICATION</scope>
</reference>
<organism evidence="10">
    <name type="scientific">Amphimedon queenslandica</name>
    <name type="common">Sponge</name>
    <dbReference type="NCBI Taxonomy" id="400682"/>
    <lineage>
        <taxon>Eukaryota</taxon>
        <taxon>Metazoa</taxon>
        <taxon>Porifera</taxon>
        <taxon>Demospongiae</taxon>
        <taxon>Heteroscleromorpha</taxon>
        <taxon>Haplosclerida</taxon>
        <taxon>Niphatidae</taxon>
        <taxon>Amphimedon</taxon>
    </lineage>
</organism>
<dbReference type="InterPro" id="IPR025660">
    <property type="entry name" value="Pept_his_AS"/>
</dbReference>
<dbReference type="STRING" id="400682.A0A1X7VV39"/>
<gene>
    <name evidence="10" type="primary">100638539</name>
</gene>
<dbReference type="Gene3D" id="3.90.70.10">
    <property type="entry name" value="Cysteine proteinases"/>
    <property type="match status" value="1"/>
</dbReference>
<evidence type="ECO:0000256" key="1">
    <source>
        <dbReference type="ARBA" id="ARBA00008455"/>
    </source>
</evidence>
<feature type="domain" description="Cathepsin propeptide inhibitor" evidence="9">
    <location>
        <begin position="31"/>
        <end position="89"/>
    </location>
</feature>
<dbReference type="InterPro" id="IPR025661">
    <property type="entry name" value="Pept_asp_AS"/>
</dbReference>
<sequence length="333" mass="36986">MKNKMVSNLVVFILLLSSVIESSSSGTSNEWELWKATYGKSYLTLEEEKYRRDTWEENSLLIKTHNTDSDKHGYTLEMNSFGDLTSAEFSSLYNGYRQNLETSGSVFSSSLRNAMPSSLDWRDKKVVTDVKNQGKCGSCWAFSTTGSLEGLHALKTGHLVSLSEQQLMDCSVKYGNNGCDGGNMRSAFQYIKDAGGDDTEESYPYTAKNESCRFDPKKVGATDEGYVRIPSGDEVSLMHALYEVGPISVAMDAGLKTFQFYKKGIYSDYLCSNTHLNHGVTLIGYGESSDGSPYWLVKNSWGKDWGIDGYFMLARYVGNMCGVATDASYPILK</sequence>
<evidence type="ECO:0000256" key="4">
    <source>
        <dbReference type="ARBA" id="ARBA00022807"/>
    </source>
</evidence>
<feature type="chain" id="PRO_5018613078" evidence="7">
    <location>
        <begin position="25"/>
        <end position="333"/>
    </location>
</feature>
<dbReference type="PANTHER" id="PTHR12411">
    <property type="entry name" value="CYSTEINE PROTEASE FAMILY C1-RELATED"/>
    <property type="match status" value="1"/>
</dbReference>
<keyword evidence="4" id="KW-0788">Thiol protease</keyword>
<dbReference type="Proteomes" id="UP000007879">
    <property type="component" value="Unassembled WGS sequence"/>
</dbReference>
<dbReference type="EnsemblMetazoa" id="Aqu2.1.43734_001">
    <property type="protein sequence ID" value="Aqu2.1.43734_001"/>
    <property type="gene ID" value="Aqu2.1.43734"/>
</dbReference>
<evidence type="ECO:0000256" key="5">
    <source>
        <dbReference type="ARBA" id="ARBA00023145"/>
    </source>
</evidence>
<evidence type="ECO:0000259" key="9">
    <source>
        <dbReference type="SMART" id="SM00848"/>
    </source>
</evidence>
<feature type="domain" description="Peptidase C1A papain C-terminal" evidence="8">
    <location>
        <begin position="115"/>
        <end position="331"/>
    </location>
</feature>
<keyword evidence="5" id="KW-0865">Zymogen</keyword>
<evidence type="ECO:0000256" key="3">
    <source>
        <dbReference type="ARBA" id="ARBA00022801"/>
    </source>
</evidence>
<dbReference type="SMART" id="SM00848">
    <property type="entry name" value="Inhibitor_I29"/>
    <property type="match status" value="1"/>
</dbReference>
<dbReference type="OrthoDB" id="10253408at2759"/>
<dbReference type="GO" id="GO:0008234">
    <property type="term" value="F:cysteine-type peptidase activity"/>
    <property type="evidence" value="ECO:0007669"/>
    <property type="project" value="UniProtKB-KW"/>
</dbReference>
<dbReference type="InterPro" id="IPR013128">
    <property type="entry name" value="Peptidase_C1A"/>
</dbReference>
<dbReference type="eggNOG" id="KOG1543">
    <property type="taxonomic scope" value="Eukaryota"/>
</dbReference>
<dbReference type="Pfam" id="PF08246">
    <property type="entry name" value="Inhibitor_I29"/>
    <property type="match status" value="1"/>
</dbReference>
<keyword evidence="6" id="KW-1015">Disulfide bond</keyword>
<accession>A0A1X7VV39</accession>
<dbReference type="PROSITE" id="PS00639">
    <property type="entry name" value="THIOL_PROTEASE_HIS"/>
    <property type="match status" value="1"/>
</dbReference>
<dbReference type="KEGG" id="aqu:100638539"/>
<protein>
    <submittedName>
        <fullName evidence="10">Uncharacterized protein</fullName>
    </submittedName>
</protein>
<keyword evidence="11" id="KW-1185">Reference proteome</keyword>
<evidence type="ECO:0000256" key="7">
    <source>
        <dbReference type="SAM" id="SignalP"/>
    </source>
</evidence>